<dbReference type="NCBIfam" id="TIGR04183">
    <property type="entry name" value="Por_Secre_tail"/>
    <property type="match status" value="1"/>
</dbReference>
<evidence type="ECO:0000256" key="1">
    <source>
        <dbReference type="SAM" id="SignalP"/>
    </source>
</evidence>
<feature type="chain" id="PRO_5024974233" evidence="1">
    <location>
        <begin position="20"/>
        <end position="451"/>
    </location>
</feature>
<protein>
    <submittedName>
        <fullName evidence="3">Choice-of-anchor B family protein</fullName>
    </submittedName>
</protein>
<gene>
    <name evidence="3" type="ORF">F0P94_16520</name>
</gene>
<keyword evidence="4" id="KW-1185">Reference proteome</keyword>
<organism evidence="3 4">
    <name type="scientific">Adhaeribacter soli</name>
    <dbReference type="NCBI Taxonomy" id="2607655"/>
    <lineage>
        <taxon>Bacteria</taxon>
        <taxon>Pseudomonadati</taxon>
        <taxon>Bacteroidota</taxon>
        <taxon>Cytophagia</taxon>
        <taxon>Cytophagales</taxon>
        <taxon>Hymenobacteraceae</taxon>
        <taxon>Adhaeribacter</taxon>
    </lineage>
</organism>
<evidence type="ECO:0000313" key="4">
    <source>
        <dbReference type="Proteomes" id="UP000326570"/>
    </source>
</evidence>
<feature type="domain" description="Secretion system C-terminal sorting" evidence="2">
    <location>
        <begin position="377"/>
        <end position="449"/>
    </location>
</feature>
<keyword evidence="1" id="KW-0732">Signal</keyword>
<dbReference type="Proteomes" id="UP000326570">
    <property type="component" value="Unassembled WGS sequence"/>
</dbReference>
<comment type="caution">
    <text evidence="3">The sequence shown here is derived from an EMBL/GenBank/DDBJ whole genome shotgun (WGS) entry which is preliminary data.</text>
</comment>
<dbReference type="EMBL" id="VTWT01000010">
    <property type="protein sequence ID" value="KAA9326021.1"/>
    <property type="molecule type" value="Genomic_DNA"/>
</dbReference>
<feature type="signal peptide" evidence="1">
    <location>
        <begin position="1"/>
        <end position="19"/>
    </location>
</feature>
<dbReference type="Pfam" id="PF18962">
    <property type="entry name" value="Por_Secre_tail"/>
    <property type="match status" value="1"/>
</dbReference>
<reference evidence="3 4" key="1">
    <citation type="submission" date="2019-09" db="EMBL/GenBank/DDBJ databases">
        <title>Genome sequence of Adhaeribacter sp. M2.</title>
        <authorList>
            <person name="Srinivasan S."/>
        </authorList>
    </citation>
    <scope>NUCLEOTIDE SEQUENCE [LARGE SCALE GENOMIC DNA]</scope>
    <source>
        <strain evidence="3 4">M2</strain>
    </source>
</reference>
<dbReference type="PANTHER" id="PTHR38787">
    <property type="entry name" value="REGULATORY P DOMAIN-CONTAINING PROTEIN"/>
    <property type="match status" value="1"/>
</dbReference>
<dbReference type="AlphaFoldDB" id="A0A5N1IQ97"/>
<sequence length="451" mass="49839">MKRILLLIFLAAASLQGFAQTSQNMNLLSTWRDPKPGVYYNDIWGYAANGREYAIIGSNEATNFIDVTNPASPVLIKKALGKFTNTIWRDFKTYSHYAYTVGDGNNFHSLQIFDLQFLPDSVHKVYDSNAISQSAHTIFIDNAKLYLVSNVRNGSNQAVDVYSLANPVAPTLLGSLQSTFFNDMHAVFVKNDTAYCSAGWPGFVMYNVANINNPVLISSLTTYPGQGYNHTSWVSQNSKKMIMTDEIPAGLPVKLYDISDPSNPVYKSSFTSNAAATPHNTFIVGNNYAVLSFYHDGVQVFDISNSTNVTRIGYYDTYPDNPGNYSGYEGCWGVYPFLPSGNIIASDITYGLFVLSAPYSNISGTREELNKDRSFTVYPNPSTGTLSFQLKKPVKNLKITVTDVLGKNLKTFSGDMLTDQKLNLNNLSAGLYLVHASGDGFSETRRVLIKK</sequence>
<dbReference type="InterPro" id="IPR027589">
    <property type="entry name" value="Choice_anch_B"/>
</dbReference>
<dbReference type="GO" id="GO:0005576">
    <property type="term" value="C:extracellular region"/>
    <property type="evidence" value="ECO:0007669"/>
    <property type="project" value="TreeGrafter"/>
</dbReference>
<name>A0A5N1IQ97_9BACT</name>
<dbReference type="NCBIfam" id="TIGR04312">
    <property type="entry name" value="choice_anch_B"/>
    <property type="match status" value="1"/>
</dbReference>
<proteinExistence type="predicted"/>
<dbReference type="PANTHER" id="PTHR38787:SF3">
    <property type="entry name" value="REGULATORY P DOMAIN-CONTAINING PROTEIN"/>
    <property type="match status" value="1"/>
</dbReference>
<dbReference type="RefSeq" id="WP_150905084.1">
    <property type="nucleotide sequence ID" value="NZ_VTWT01000010.1"/>
</dbReference>
<evidence type="ECO:0000259" key="2">
    <source>
        <dbReference type="Pfam" id="PF18962"/>
    </source>
</evidence>
<evidence type="ECO:0000313" key="3">
    <source>
        <dbReference type="EMBL" id="KAA9326021.1"/>
    </source>
</evidence>
<accession>A0A5N1IQ97</accession>
<dbReference type="InterPro" id="IPR026444">
    <property type="entry name" value="Secre_tail"/>
</dbReference>